<feature type="repeat" description="PPR" evidence="5">
    <location>
        <begin position="233"/>
        <end position="267"/>
    </location>
</feature>
<evidence type="ECO:0000313" key="7">
    <source>
        <dbReference type="Proteomes" id="UP001279734"/>
    </source>
</evidence>
<dbReference type="Pfam" id="PF13041">
    <property type="entry name" value="PPR_2"/>
    <property type="match status" value="4"/>
</dbReference>
<evidence type="ECO:0000256" key="4">
    <source>
        <dbReference type="ARBA" id="ARBA00023128"/>
    </source>
</evidence>
<dbReference type="Pfam" id="PF01535">
    <property type="entry name" value="PPR"/>
    <property type="match status" value="2"/>
</dbReference>
<dbReference type="AlphaFoldDB" id="A0AAD3TGT6"/>
<reference evidence="6" key="1">
    <citation type="submission" date="2023-05" db="EMBL/GenBank/DDBJ databases">
        <title>Nepenthes gracilis genome sequencing.</title>
        <authorList>
            <person name="Fukushima K."/>
        </authorList>
    </citation>
    <scope>NUCLEOTIDE SEQUENCE</scope>
    <source>
        <strain evidence="6">SING2019-196</strain>
    </source>
</reference>
<name>A0AAD3TGT6_NEPGR</name>
<dbReference type="GO" id="GO:0009451">
    <property type="term" value="P:RNA modification"/>
    <property type="evidence" value="ECO:0007669"/>
    <property type="project" value="InterPro"/>
</dbReference>
<dbReference type="InterPro" id="IPR046848">
    <property type="entry name" value="E_motif"/>
</dbReference>
<proteinExistence type="predicted"/>
<dbReference type="GO" id="GO:0003723">
    <property type="term" value="F:RNA binding"/>
    <property type="evidence" value="ECO:0007669"/>
    <property type="project" value="InterPro"/>
</dbReference>
<dbReference type="Proteomes" id="UP001279734">
    <property type="component" value="Unassembled WGS sequence"/>
</dbReference>
<dbReference type="EMBL" id="BSYO01000035">
    <property type="protein sequence ID" value="GMH28671.1"/>
    <property type="molecule type" value="Genomic_DNA"/>
</dbReference>
<evidence type="ECO:0000256" key="5">
    <source>
        <dbReference type="PROSITE-ProRule" id="PRU00708"/>
    </source>
</evidence>
<accession>A0AAD3TGT6</accession>
<comment type="subcellular location">
    <subcellularLocation>
        <location evidence="1">Mitochondrion</location>
    </subcellularLocation>
</comment>
<dbReference type="FunFam" id="1.25.40.10:FF:000158">
    <property type="entry name" value="pentatricopeptide repeat-containing protein At2g33680"/>
    <property type="match status" value="1"/>
</dbReference>
<sequence length="720" mass="80734">MIRNLKPRLQFRSKNNCPAIQLIESHNFEPEQSIDQCIRSLCKQNRFRDALHAFELTQRNINFGLNLGTYAHLIIACSSLRSLEHGRKVHNHMMRSQRQPDMILQNHIVSMYGKCGSMKDAQKVFDIMPDRNVVSWTSLIAGYSQNGQEETALKLYFDMLRSGFVPDQYTFGSILKVCSSVSDATLGKQLHAHILKSESGSHLIAQNALIAMYTKLEHVIDALSVFSRIRAKNLVSWGSIIAALSQFGYELESLRYFKQMLREGIYQPNGFIFGSIFSTCSSLLQPKYGIEIHGICIKFGLGGENFAGCSLSDMYARCGLLGSSMSVFRQIDCPDAASWNAIITAFSYNGDLDQSLSLFSEMRHRESTPNDITIISLIGACKSPSALWHGKQLHSYIIKTALDVEVPVCNTLLIMYTKCSHLLNDAFIMFNEFKSKADLISWNAILTTFMQHNEAEGIFRLFNLMCCSFCKPDSVTLAILLKACAQITSLETGKQVHCYMIKTGLELNSLIANGLIDMYTKCGILSSARNLFDSLENPDVVSWSSMILGLSQCGNGEEALELFKTMRDLGVEPNEVTFVGVLTACSHVGMVEEGLKLYENMETEYGILPTREHHSCMVDLLSRAGQLNEARDFITKVAFDADIVVWKTLLSACRTHKDVDTGKWAAEKIMEIDPYNSAAYVLLSSICFDTGNWEEFARLRSLMRSRGVRKVMGQSRIEVS</sequence>
<keyword evidence="7" id="KW-1185">Reference proteome</keyword>
<dbReference type="InterPro" id="IPR011990">
    <property type="entry name" value="TPR-like_helical_dom_sf"/>
</dbReference>
<dbReference type="Pfam" id="PF20431">
    <property type="entry name" value="E_motif"/>
    <property type="match status" value="1"/>
</dbReference>
<keyword evidence="4" id="KW-0496">Mitochondrion</keyword>
<evidence type="ECO:0008006" key="8">
    <source>
        <dbReference type="Google" id="ProtNLM"/>
    </source>
</evidence>
<dbReference type="GO" id="GO:0005739">
    <property type="term" value="C:mitochondrion"/>
    <property type="evidence" value="ECO:0007669"/>
    <property type="project" value="UniProtKB-SubCell"/>
</dbReference>
<evidence type="ECO:0000256" key="1">
    <source>
        <dbReference type="ARBA" id="ARBA00004173"/>
    </source>
</evidence>
<keyword evidence="3" id="KW-0809">Transit peptide</keyword>
<evidence type="ECO:0000313" key="6">
    <source>
        <dbReference type="EMBL" id="GMH28671.1"/>
    </source>
</evidence>
<feature type="repeat" description="PPR" evidence="5">
    <location>
        <begin position="335"/>
        <end position="369"/>
    </location>
</feature>
<dbReference type="PROSITE" id="PS51375">
    <property type="entry name" value="PPR"/>
    <property type="match status" value="4"/>
</dbReference>
<comment type="caution">
    <text evidence="6">The sequence shown here is derived from an EMBL/GenBank/DDBJ whole genome shotgun (WGS) entry which is preliminary data.</text>
</comment>
<dbReference type="InterPro" id="IPR046960">
    <property type="entry name" value="PPR_At4g14850-like_plant"/>
</dbReference>
<feature type="repeat" description="PPR" evidence="5">
    <location>
        <begin position="539"/>
        <end position="573"/>
    </location>
</feature>
<evidence type="ECO:0000256" key="2">
    <source>
        <dbReference type="ARBA" id="ARBA00022737"/>
    </source>
</evidence>
<evidence type="ECO:0000256" key="3">
    <source>
        <dbReference type="ARBA" id="ARBA00022946"/>
    </source>
</evidence>
<keyword evidence="2" id="KW-0677">Repeat</keyword>
<dbReference type="NCBIfam" id="TIGR00756">
    <property type="entry name" value="PPR"/>
    <property type="match status" value="5"/>
</dbReference>
<feature type="repeat" description="PPR" evidence="5">
    <location>
        <begin position="132"/>
        <end position="166"/>
    </location>
</feature>
<protein>
    <recommendedName>
        <fullName evidence="8">Pentatricopeptide repeat-containing protein</fullName>
    </recommendedName>
</protein>
<dbReference type="PANTHER" id="PTHR24015">
    <property type="entry name" value="OS07G0578800 PROTEIN-RELATED"/>
    <property type="match status" value="1"/>
</dbReference>
<dbReference type="FunFam" id="1.25.40.10:FF:000196">
    <property type="entry name" value="Pentatricopeptide repeat-containing protein At4g14850"/>
    <property type="match status" value="1"/>
</dbReference>
<dbReference type="GO" id="GO:0099402">
    <property type="term" value="P:plant organ development"/>
    <property type="evidence" value="ECO:0007669"/>
    <property type="project" value="UniProtKB-ARBA"/>
</dbReference>
<dbReference type="InterPro" id="IPR002885">
    <property type="entry name" value="PPR_rpt"/>
</dbReference>
<dbReference type="PANTHER" id="PTHR24015:SF1672">
    <property type="entry name" value="OS06G0506100 PROTEIN"/>
    <property type="match status" value="1"/>
</dbReference>
<dbReference type="FunFam" id="1.25.40.10:FF:000501">
    <property type="entry name" value="Putative pentatricopeptide repeat-containing protein mitochondrial"/>
    <property type="match status" value="1"/>
</dbReference>
<dbReference type="Gene3D" id="1.25.40.10">
    <property type="entry name" value="Tetratricopeptide repeat domain"/>
    <property type="match status" value="4"/>
</dbReference>
<gene>
    <name evidence="6" type="ORF">Nepgr_030514</name>
</gene>
<organism evidence="6 7">
    <name type="scientific">Nepenthes gracilis</name>
    <name type="common">Slender pitcher plant</name>
    <dbReference type="NCBI Taxonomy" id="150966"/>
    <lineage>
        <taxon>Eukaryota</taxon>
        <taxon>Viridiplantae</taxon>
        <taxon>Streptophyta</taxon>
        <taxon>Embryophyta</taxon>
        <taxon>Tracheophyta</taxon>
        <taxon>Spermatophyta</taxon>
        <taxon>Magnoliopsida</taxon>
        <taxon>eudicotyledons</taxon>
        <taxon>Gunneridae</taxon>
        <taxon>Pentapetalae</taxon>
        <taxon>Caryophyllales</taxon>
        <taxon>Nepenthaceae</taxon>
        <taxon>Nepenthes</taxon>
    </lineage>
</organism>